<sequence length="187" mass="19660">MLLTQLLSQHPEAITDIVRGTPAWVGALLAGLLWLGFSATREREVAIPRLVLLPLAMTGLALWGVQSAFGASGHLAALLGLWAVCAALVLLAASRLAPPAGTRWNPETRSFTLPGNWVSMVLILVVFLMKYGIGVQLAMEPPLAQHLGFALTVVALYGLLTGFFSARALSVLRLARGGAAALAAPQC</sequence>
<dbReference type="KEGG" id="cof:FOZ74_02810"/>
<accession>A0A5B8RTK0</accession>
<evidence type="ECO:0000313" key="2">
    <source>
        <dbReference type="EMBL" id="QEA12054.1"/>
    </source>
</evidence>
<evidence type="ECO:0000256" key="1">
    <source>
        <dbReference type="SAM" id="Phobius"/>
    </source>
</evidence>
<dbReference type="RefSeq" id="WP_146911648.1">
    <property type="nucleotide sequence ID" value="NZ_CP042344.1"/>
</dbReference>
<reference evidence="2 3" key="1">
    <citation type="submission" date="2019-07" db="EMBL/GenBank/DDBJ databases">
        <title>Complete genome sequence of Comamonas sp. NLF 7-7 isolated from livestock.</title>
        <authorList>
            <person name="Kim D.H."/>
            <person name="Kim J.G."/>
        </authorList>
    </citation>
    <scope>NUCLEOTIDE SEQUENCE [LARGE SCALE GENOMIC DNA]</scope>
    <source>
        <strain evidence="2 3">NLF 7-7</strain>
    </source>
</reference>
<dbReference type="Proteomes" id="UP000321199">
    <property type="component" value="Chromosome"/>
</dbReference>
<gene>
    <name evidence="2" type="ORF">FOZ74_02810</name>
</gene>
<feature type="transmembrane region" description="Helical" evidence="1">
    <location>
        <begin position="75"/>
        <end position="96"/>
    </location>
</feature>
<dbReference type="InterPro" id="IPR046730">
    <property type="entry name" value="DUF6622"/>
</dbReference>
<organism evidence="2 3">
    <name type="scientific">Comamonas flocculans</name>
    <dbReference type="NCBI Taxonomy" id="2597701"/>
    <lineage>
        <taxon>Bacteria</taxon>
        <taxon>Pseudomonadati</taxon>
        <taxon>Pseudomonadota</taxon>
        <taxon>Betaproteobacteria</taxon>
        <taxon>Burkholderiales</taxon>
        <taxon>Comamonadaceae</taxon>
        <taxon>Comamonas</taxon>
    </lineage>
</organism>
<dbReference type="Pfam" id="PF20327">
    <property type="entry name" value="DUF6622"/>
    <property type="match status" value="1"/>
</dbReference>
<feature type="transmembrane region" description="Helical" evidence="1">
    <location>
        <begin position="143"/>
        <end position="166"/>
    </location>
</feature>
<dbReference type="EMBL" id="CP042344">
    <property type="protein sequence ID" value="QEA12054.1"/>
    <property type="molecule type" value="Genomic_DNA"/>
</dbReference>
<evidence type="ECO:0000313" key="3">
    <source>
        <dbReference type="Proteomes" id="UP000321199"/>
    </source>
</evidence>
<protein>
    <recommendedName>
        <fullName evidence="4">DUF1453 domain-containing protein</fullName>
    </recommendedName>
</protein>
<feature type="transmembrane region" description="Helical" evidence="1">
    <location>
        <begin position="117"/>
        <end position="137"/>
    </location>
</feature>
<keyword evidence="1" id="KW-1133">Transmembrane helix</keyword>
<proteinExistence type="predicted"/>
<feature type="transmembrane region" description="Helical" evidence="1">
    <location>
        <begin position="20"/>
        <end position="38"/>
    </location>
</feature>
<keyword evidence="3" id="KW-1185">Reference proteome</keyword>
<evidence type="ECO:0008006" key="4">
    <source>
        <dbReference type="Google" id="ProtNLM"/>
    </source>
</evidence>
<feature type="transmembrane region" description="Helical" evidence="1">
    <location>
        <begin position="50"/>
        <end position="69"/>
    </location>
</feature>
<name>A0A5B8RTK0_9BURK</name>
<dbReference type="AlphaFoldDB" id="A0A5B8RTK0"/>
<dbReference type="OrthoDB" id="3034721at2"/>
<keyword evidence="1" id="KW-0812">Transmembrane</keyword>
<keyword evidence="1" id="KW-0472">Membrane</keyword>